<organism evidence="1 2">
    <name type="scientific">Synchytrium endobioticum</name>
    <dbReference type="NCBI Taxonomy" id="286115"/>
    <lineage>
        <taxon>Eukaryota</taxon>
        <taxon>Fungi</taxon>
        <taxon>Fungi incertae sedis</taxon>
        <taxon>Chytridiomycota</taxon>
        <taxon>Chytridiomycota incertae sedis</taxon>
        <taxon>Chytridiomycetes</taxon>
        <taxon>Synchytriales</taxon>
        <taxon>Synchytriaceae</taxon>
        <taxon>Synchytrium</taxon>
    </lineage>
</organism>
<protein>
    <recommendedName>
        <fullName evidence="3">Perilipin</fullName>
    </recommendedName>
</protein>
<comment type="caution">
    <text evidence="1">The sequence shown here is derived from an EMBL/GenBank/DDBJ whole genome shotgun (WGS) entry which is preliminary data.</text>
</comment>
<dbReference type="AlphaFoldDB" id="A0A507DN88"/>
<evidence type="ECO:0008006" key="3">
    <source>
        <dbReference type="Google" id="ProtNLM"/>
    </source>
</evidence>
<keyword evidence="2" id="KW-1185">Reference proteome</keyword>
<evidence type="ECO:0000313" key="1">
    <source>
        <dbReference type="EMBL" id="TPX52881.1"/>
    </source>
</evidence>
<accession>A0A507DN88</accession>
<evidence type="ECO:0000313" key="2">
    <source>
        <dbReference type="Proteomes" id="UP000317494"/>
    </source>
</evidence>
<name>A0A507DN88_9FUNG</name>
<proteinExistence type="predicted"/>
<dbReference type="EMBL" id="QEAN01000026">
    <property type="protein sequence ID" value="TPX52881.1"/>
    <property type="molecule type" value="Genomic_DNA"/>
</dbReference>
<gene>
    <name evidence="1" type="ORF">SeMB42_g01106</name>
</gene>
<reference evidence="1 2" key="1">
    <citation type="journal article" date="2019" name="Sci. Rep.">
        <title>Comparative genomics of chytrid fungi reveal insights into the obligate biotrophic and pathogenic lifestyle of Synchytrium endobioticum.</title>
        <authorList>
            <person name="van de Vossenberg B.T.L.H."/>
            <person name="Warris S."/>
            <person name="Nguyen H.D.T."/>
            <person name="van Gent-Pelzer M.P.E."/>
            <person name="Joly D.L."/>
            <person name="van de Geest H.C."/>
            <person name="Bonants P.J.M."/>
            <person name="Smith D.S."/>
            <person name="Levesque C.A."/>
            <person name="van der Lee T.A.J."/>
        </authorList>
    </citation>
    <scope>NUCLEOTIDE SEQUENCE [LARGE SCALE GENOMIC DNA]</scope>
    <source>
        <strain evidence="1 2">MB42</strain>
    </source>
</reference>
<dbReference type="VEuPathDB" id="FungiDB:SeMB42_g01106"/>
<dbReference type="Proteomes" id="UP000317494">
    <property type="component" value="Unassembled WGS sequence"/>
</dbReference>
<sequence length="270" mass="29255">MWPRIQPTEGGLVDGKAVMASDAQEQAQGLKGMAQPYIDKAKEIVKQVEPYYEQYVPEAIKMNVETGIQTAAKVSTGGYQFAKGKVSQSIEYGRVVIDGATTTITAHTPSRILKVVNDAMEQAKSLREDPVGTVKLVADDLKTKVEPYVPAIVLNYGGRTYEVVQHSAEYLRTNIKETLENPKGSLERNIGTLNNRVGGVSGSIVTRINGVAERVIEIPQVNAVVQQLKDLIAPVTNEAFPPSPSEYATLVPAVLNEPKNEDAAFPPPAK</sequence>